<reference evidence="6 7" key="1">
    <citation type="submission" date="2024-09" db="EMBL/GenBank/DDBJ databases">
        <title>The Natural Products Discovery Center: Release of the First 8490 Sequenced Strains for Exploring Actinobacteria Biosynthetic Diversity.</title>
        <authorList>
            <person name="Kalkreuter E."/>
            <person name="Kautsar S.A."/>
            <person name="Yang D."/>
            <person name="Bader C.D."/>
            <person name="Teijaro C.N."/>
            <person name="Fluegel L."/>
            <person name="Davis C.M."/>
            <person name="Simpson J.R."/>
            <person name="Lauterbach L."/>
            <person name="Steele A.D."/>
            <person name="Gui C."/>
            <person name="Meng S."/>
            <person name="Li G."/>
            <person name="Viehrig K."/>
            <person name="Ye F."/>
            <person name="Su P."/>
            <person name="Kiefer A.F."/>
            <person name="Nichols A."/>
            <person name="Cepeda A.J."/>
            <person name="Yan W."/>
            <person name="Fan B."/>
            <person name="Jiang Y."/>
            <person name="Adhikari A."/>
            <person name="Zheng C.-J."/>
            <person name="Schuster L."/>
            <person name="Cowan T.M."/>
            <person name="Smanski M.J."/>
            <person name="Chevrette M.G."/>
            <person name="De Carvalho L.P.S."/>
            <person name="Shen B."/>
        </authorList>
    </citation>
    <scope>NUCLEOTIDE SEQUENCE [LARGE SCALE GENOMIC DNA]</scope>
    <source>
        <strain evidence="6 7">NPDC058428</strain>
    </source>
</reference>
<dbReference type="Pfam" id="PF00668">
    <property type="entry name" value="Condensation"/>
    <property type="match status" value="1"/>
</dbReference>
<dbReference type="InterPro" id="IPR025110">
    <property type="entry name" value="AMP-bd_C"/>
</dbReference>
<dbReference type="SUPFAM" id="SSF52777">
    <property type="entry name" value="CoA-dependent acyltransferases"/>
    <property type="match status" value="2"/>
</dbReference>
<dbReference type="PANTHER" id="PTHR45527">
    <property type="entry name" value="NONRIBOSOMAL PEPTIDE SYNTHETASE"/>
    <property type="match status" value="1"/>
</dbReference>
<dbReference type="Gene3D" id="3.30.300.30">
    <property type="match status" value="1"/>
</dbReference>
<dbReference type="CDD" id="cd05930">
    <property type="entry name" value="A_NRPS"/>
    <property type="match status" value="1"/>
</dbReference>
<comment type="caution">
    <text evidence="6">The sequence shown here is derived from an EMBL/GenBank/DDBJ whole genome shotgun (WGS) entry which is preliminary data.</text>
</comment>
<dbReference type="PROSITE" id="PS50075">
    <property type="entry name" value="CARRIER"/>
    <property type="match status" value="1"/>
</dbReference>
<keyword evidence="7" id="KW-1185">Reference proteome</keyword>
<evidence type="ECO:0000256" key="3">
    <source>
        <dbReference type="ARBA" id="ARBA00022553"/>
    </source>
</evidence>
<evidence type="ECO:0000313" key="7">
    <source>
        <dbReference type="Proteomes" id="UP001598352"/>
    </source>
</evidence>
<feature type="region of interest" description="Disordered" evidence="4">
    <location>
        <begin position="583"/>
        <end position="610"/>
    </location>
</feature>
<dbReference type="InterPro" id="IPR000873">
    <property type="entry name" value="AMP-dep_synth/lig_dom"/>
</dbReference>
<dbReference type="Gene3D" id="3.30.559.30">
    <property type="entry name" value="Nonribosomal peptide synthetase, condensation domain"/>
    <property type="match status" value="1"/>
</dbReference>
<dbReference type="SUPFAM" id="SSF56801">
    <property type="entry name" value="Acetyl-CoA synthetase-like"/>
    <property type="match status" value="1"/>
</dbReference>
<dbReference type="Gene3D" id="3.30.559.10">
    <property type="entry name" value="Chloramphenicol acetyltransferase-like domain"/>
    <property type="match status" value="1"/>
</dbReference>
<evidence type="ECO:0000256" key="1">
    <source>
        <dbReference type="ARBA" id="ARBA00001957"/>
    </source>
</evidence>
<sequence>MTDNGATKRPVRDIADIYELSPIQQGLLYEQLAQRGLGIYVEQLALEFAGTMHPEHFERAWQLVVDRHPILRTSFHWRKNGTAVQVVHGSARLPLQTLDWRDLDERTQEDRLRASLDAERAEGFDLTDVPLMRSTLIRRGDERWTFSWRFSHLLMDGWSFTLAIQDFVDHYRVLCRGGEPTVPPGRPYRDYLSWWRDRDPEEAREFWRKELTDYRPVEQVHLGGTDIPEGEPTHAHFEQVLGELAPRLTALARTEQLTLATLAQGAWFIVLGRFLGRTDLTCGITMAHRPPDLVGSQDILGPMIATLPLRRRLDPTMKLRSWLREFGRHGIEASGHSAVPLTEMQSLLGTDSAIPILQSSVSYENVPMPDFDLADVGAEMTDLSYDGRPHFPITMVIMPGADMPLRIVHDRRKVSDEVAERFAGEVVSVLTQMIERPDVTLGELTFLSTPEPRTTPLTEPDAEPLHETFRRHARLRPEAAAVRCGSRTLTYRELDAYSDRIAATLRERCPGVTRVGLCLPRSIELVAAMIGVFKAGAAYVPLDPEYPADRLADMLADSAAELVLTDGTPADALTAGKAQLVGLPEVDGEPDGEPDDHAPPPVPDDPDAPAYLLYTSGSTGRPKGVPITHRNVQSLLAAGREVFGFTAEDVWTFAHSFAFDYSVWEIWGALSNGASLVVVDRETGRDPRGLARLIADERVTMLSETPALFEHLVPELGDDTSLRSVFLGGDRLDPAVLRPWFARFGDRETTDPETVDRAPAAPGIELYNLYGVTEATVVSTYHRVREEDVRADRPVPIGRALPNQRVYLLGEDDRPVPLGATGQLCVAGHAVASGYHDRDGLTAERFGTDPLAGPSSTAFPLYRTGDLATATSDGELHFLGRADTQVKVRGFRVEPGEIEAALRETPGVRSATVTVHGSGTAQRLVGYAVPEAPDAAHTAGPVLTEPLRELLRARLPEHMVPAAVYWIDRIPTTPGGKVDVAALPVPDAGGTDRNTAPRTEAEHLLAGLLTEVLQVPDVGPGDTLGALGLDSLGAMRLAARLRGAYALDLAVSDLPATRTVAELARAVEAARPVAGEGAR</sequence>
<dbReference type="InterPro" id="IPR010071">
    <property type="entry name" value="AA_adenyl_dom"/>
</dbReference>
<evidence type="ECO:0000256" key="4">
    <source>
        <dbReference type="SAM" id="MobiDB-lite"/>
    </source>
</evidence>
<dbReference type="InterPro" id="IPR045851">
    <property type="entry name" value="AMP-bd_C_sf"/>
</dbReference>
<dbReference type="EMBL" id="JBHXKZ010000011">
    <property type="protein sequence ID" value="MFD4823880.1"/>
    <property type="molecule type" value="Genomic_DNA"/>
</dbReference>
<dbReference type="PANTHER" id="PTHR45527:SF1">
    <property type="entry name" value="FATTY ACID SYNTHASE"/>
    <property type="match status" value="1"/>
</dbReference>
<dbReference type="Proteomes" id="UP001598352">
    <property type="component" value="Unassembled WGS sequence"/>
</dbReference>
<proteinExistence type="predicted"/>
<dbReference type="Pfam" id="PF00550">
    <property type="entry name" value="PP-binding"/>
    <property type="match status" value="1"/>
</dbReference>
<dbReference type="InterPro" id="IPR036736">
    <property type="entry name" value="ACP-like_sf"/>
</dbReference>
<dbReference type="InterPro" id="IPR042099">
    <property type="entry name" value="ANL_N_sf"/>
</dbReference>
<dbReference type="NCBIfam" id="TIGR01733">
    <property type="entry name" value="AA-adenyl-dom"/>
    <property type="match status" value="1"/>
</dbReference>
<dbReference type="RefSeq" id="WP_382773184.1">
    <property type="nucleotide sequence ID" value="NZ_JBHXKZ010000011.1"/>
</dbReference>
<dbReference type="Gene3D" id="1.10.1200.10">
    <property type="entry name" value="ACP-like"/>
    <property type="match status" value="1"/>
</dbReference>
<keyword evidence="3" id="KW-0597">Phosphoprotein</keyword>
<evidence type="ECO:0000259" key="5">
    <source>
        <dbReference type="PROSITE" id="PS50075"/>
    </source>
</evidence>
<evidence type="ECO:0000256" key="2">
    <source>
        <dbReference type="ARBA" id="ARBA00022450"/>
    </source>
</evidence>
<dbReference type="InterPro" id="IPR023213">
    <property type="entry name" value="CAT-like_dom_sf"/>
</dbReference>
<dbReference type="InterPro" id="IPR009081">
    <property type="entry name" value="PP-bd_ACP"/>
</dbReference>
<gene>
    <name evidence="6" type="ORF">ACFWOQ_15005</name>
</gene>
<protein>
    <submittedName>
        <fullName evidence="6">Amino acid adenylation domain-containing protein</fullName>
    </submittedName>
</protein>
<keyword evidence="2" id="KW-0596">Phosphopantetheine</keyword>
<dbReference type="Pfam" id="PF13193">
    <property type="entry name" value="AMP-binding_C"/>
    <property type="match status" value="1"/>
</dbReference>
<dbReference type="PROSITE" id="PS00012">
    <property type="entry name" value="PHOSPHOPANTETHEINE"/>
    <property type="match status" value="1"/>
</dbReference>
<dbReference type="SUPFAM" id="SSF47336">
    <property type="entry name" value="ACP-like"/>
    <property type="match status" value="1"/>
</dbReference>
<feature type="domain" description="Carrier" evidence="5">
    <location>
        <begin position="996"/>
        <end position="1071"/>
    </location>
</feature>
<accession>A0ABW6F0Q6</accession>
<dbReference type="Gene3D" id="3.40.50.12780">
    <property type="entry name" value="N-terminal domain of ligase-like"/>
    <property type="match status" value="1"/>
</dbReference>
<evidence type="ECO:0000313" key="6">
    <source>
        <dbReference type="EMBL" id="MFD4823880.1"/>
    </source>
</evidence>
<dbReference type="InterPro" id="IPR020806">
    <property type="entry name" value="PKS_PP-bd"/>
</dbReference>
<dbReference type="SMART" id="SM00823">
    <property type="entry name" value="PKS_PP"/>
    <property type="match status" value="1"/>
</dbReference>
<comment type="cofactor">
    <cofactor evidence="1">
        <name>pantetheine 4'-phosphate</name>
        <dbReference type="ChEBI" id="CHEBI:47942"/>
    </cofactor>
</comment>
<name>A0ABW6F0Q6_9ACTN</name>
<dbReference type="InterPro" id="IPR006162">
    <property type="entry name" value="Ppantetheine_attach_site"/>
</dbReference>
<dbReference type="PROSITE" id="PS00455">
    <property type="entry name" value="AMP_BINDING"/>
    <property type="match status" value="1"/>
</dbReference>
<organism evidence="6 7">
    <name type="scientific">Streptomyces rubiginosohelvolus</name>
    <dbReference type="NCBI Taxonomy" id="67362"/>
    <lineage>
        <taxon>Bacteria</taxon>
        <taxon>Bacillati</taxon>
        <taxon>Actinomycetota</taxon>
        <taxon>Actinomycetes</taxon>
        <taxon>Kitasatosporales</taxon>
        <taxon>Streptomycetaceae</taxon>
        <taxon>Streptomyces</taxon>
    </lineage>
</organism>
<dbReference type="InterPro" id="IPR001242">
    <property type="entry name" value="Condensation_dom"/>
</dbReference>
<dbReference type="InterPro" id="IPR020845">
    <property type="entry name" value="AMP-binding_CS"/>
</dbReference>
<dbReference type="Pfam" id="PF00501">
    <property type="entry name" value="AMP-binding"/>
    <property type="match status" value="1"/>
</dbReference>